<gene>
    <name evidence="3" type="ORF">EMB92_08955</name>
</gene>
<evidence type="ECO:0000313" key="4">
    <source>
        <dbReference type="Proteomes" id="UP000326060"/>
    </source>
</evidence>
<dbReference type="InterPro" id="IPR001789">
    <property type="entry name" value="Sig_transdc_resp-reg_receiver"/>
</dbReference>
<protein>
    <submittedName>
        <fullName evidence="3">Response regulator</fullName>
    </submittedName>
</protein>
<dbReference type="Gene3D" id="3.40.50.2300">
    <property type="match status" value="1"/>
</dbReference>
<feature type="modified residue" description="4-aspartylphosphate" evidence="1">
    <location>
        <position position="100"/>
    </location>
</feature>
<dbReference type="Proteomes" id="UP000326060">
    <property type="component" value="Unassembled WGS sequence"/>
</dbReference>
<proteinExistence type="predicted"/>
<organism evidence="3 4">
    <name type="scientific">Bifidobacterium callitrichos</name>
    <dbReference type="NCBI Taxonomy" id="762209"/>
    <lineage>
        <taxon>Bacteria</taxon>
        <taxon>Bacillati</taxon>
        <taxon>Actinomycetota</taxon>
        <taxon>Actinomycetes</taxon>
        <taxon>Bifidobacteriales</taxon>
        <taxon>Bifidobacteriaceae</taxon>
        <taxon>Bifidobacterium</taxon>
    </lineage>
</organism>
<feature type="domain" description="Response regulatory" evidence="2">
    <location>
        <begin position="46"/>
        <end position="168"/>
    </location>
</feature>
<sequence>MLMDENGRTSGVHYTVRWGKGRNRKATIRAWQCQRDKENAMPAIVEAGVLDNDVLALERMAAILPKLLPGLTVSWSTTSAQEAVRRCLDPQWRPMLLIADVELDGTTGMDVCRQIRYGADHPFVLAVSSFSPRTYAAEAVAGRRAGACGQGQHDADGGGAASCRIRRYV</sequence>
<dbReference type="GO" id="GO:0000160">
    <property type="term" value="P:phosphorelay signal transduction system"/>
    <property type="evidence" value="ECO:0007669"/>
    <property type="project" value="InterPro"/>
</dbReference>
<comment type="caution">
    <text evidence="3">The sequence shown here is derived from an EMBL/GenBank/DDBJ whole genome shotgun (WGS) entry which is preliminary data.</text>
</comment>
<dbReference type="SUPFAM" id="SSF52172">
    <property type="entry name" value="CheY-like"/>
    <property type="match status" value="1"/>
</dbReference>
<evidence type="ECO:0000259" key="2">
    <source>
        <dbReference type="PROSITE" id="PS50110"/>
    </source>
</evidence>
<dbReference type="EMBL" id="RZJP01000004">
    <property type="protein sequence ID" value="KAA8815321.1"/>
    <property type="molecule type" value="Genomic_DNA"/>
</dbReference>
<dbReference type="AlphaFoldDB" id="A0A5M9ZA24"/>
<evidence type="ECO:0000313" key="3">
    <source>
        <dbReference type="EMBL" id="KAA8815321.1"/>
    </source>
</evidence>
<evidence type="ECO:0000256" key="1">
    <source>
        <dbReference type="PROSITE-ProRule" id="PRU00169"/>
    </source>
</evidence>
<keyword evidence="1" id="KW-0597">Phosphoprotein</keyword>
<name>A0A5M9ZA24_9BIFI</name>
<accession>A0A5M9ZA24</accession>
<dbReference type="InterPro" id="IPR011006">
    <property type="entry name" value="CheY-like_superfamily"/>
</dbReference>
<dbReference type="Pfam" id="PF00072">
    <property type="entry name" value="Response_reg"/>
    <property type="match status" value="1"/>
</dbReference>
<reference evidence="3 4" key="1">
    <citation type="journal article" date="2019" name="Syst. Appl. Microbiol.">
        <title>Characterization of Bifidobacterium species in feaces of the Egyptian fruit bat: Description of B. vespertilionis sp. nov. and B. rousetti sp. nov.</title>
        <authorList>
            <person name="Modesto M."/>
            <person name="Satti M."/>
            <person name="Watanabe K."/>
            <person name="Puglisi E."/>
            <person name="Morelli L."/>
            <person name="Huang C.-H."/>
            <person name="Liou J.-S."/>
            <person name="Miyashita M."/>
            <person name="Tamura T."/>
            <person name="Saito S."/>
            <person name="Mori K."/>
            <person name="Huang L."/>
            <person name="Sciavilla P."/>
            <person name="Sandri C."/>
            <person name="Spiezio C."/>
            <person name="Vitali F."/>
            <person name="Cavalieri D."/>
            <person name="Perpetuini G."/>
            <person name="Tofalo R."/>
            <person name="Bonetti A."/>
            <person name="Arita M."/>
            <person name="Mattarelli P."/>
        </authorList>
    </citation>
    <scope>NUCLEOTIDE SEQUENCE [LARGE SCALE GENOMIC DNA]</scope>
    <source>
        <strain evidence="3 4">RST27</strain>
    </source>
</reference>
<dbReference type="PROSITE" id="PS50110">
    <property type="entry name" value="RESPONSE_REGULATORY"/>
    <property type="match status" value="1"/>
</dbReference>